<dbReference type="AlphaFoldDB" id="A0A8X6RIA7"/>
<dbReference type="PANTHER" id="PTHR47331">
    <property type="entry name" value="PHD-TYPE DOMAIN-CONTAINING PROTEIN"/>
    <property type="match status" value="1"/>
</dbReference>
<organism evidence="2 3">
    <name type="scientific">Trichonephila clavipes</name>
    <name type="common">Golden silk orbweaver</name>
    <name type="synonym">Nephila clavipes</name>
    <dbReference type="NCBI Taxonomy" id="2585209"/>
    <lineage>
        <taxon>Eukaryota</taxon>
        <taxon>Metazoa</taxon>
        <taxon>Ecdysozoa</taxon>
        <taxon>Arthropoda</taxon>
        <taxon>Chelicerata</taxon>
        <taxon>Arachnida</taxon>
        <taxon>Araneae</taxon>
        <taxon>Araneomorphae</taxon>
        <taxon>Entelegynae</taxon>
        <taxon>Araneoidea</taxon>
        <taxon>Nephilidae</taxon>
        <taxon>Trichonephila</taxon>
    </lineage>
</organism>
<proteinExistence type="predicted"/>
<protein>
    <submittedName>
        <fullName evidence="2">Integrase catalytic domain-containing protein</fullName>
    </submittedName>
</protein>
<evidence type="ECO:0000313" key="3">
    <source>
        <dbReference type="Proteomes" id="UP000887159"/>
    </source>
</evidence>
<reference evidence="2" key="1">
    <citation type="submission" date="2020-08" db="EMBL/GenBank/DDBJ databases">
        <title>Multicomponent nature underlies the extraordinary mechanical properties of spider dragline silk.</title>
        <authorList>
            <person name="Kono N."/>
            <person name="Nakamura H."/>
            <person name="Mori M."/>
            <person name="Yoshida Y."/>
            <person name="Ohtoshi R."/>
            <person name="Malay A.D."/>
            <person name="Moran D.A.P."/>
            <person name="Tomita M."/>
            <person name="Numata K."/>
            <person name="Arakawa K."/>
        </authorList>
    </citation>
    <scope>NUCLEOTIDE SEQUENCE</scope>
</reference>
<dbReference type="EMBL" id="BMAU01021105">
    <property type="protein sequence ID" value="GFX90975.1"/>
    <property type="molecule type" value="Genomic_DNA"/>
</dbReference>
<gene>
    <name evidence="2" type="primary">AVEN_217082_1</name>
    <name evidence="2" type="ORF">TNCV_3168061</name>
</gene>
<dbReference type="Proteomes" id="UP000887159">
    <property type="component" value="Unassembled WGS sequence"/>
</dbReference>
<accession>A0A8X6RIA7</accession>
<feature type="coiled-coil region" evidence="1">
    <location>
        <begin position="42"/>
        <end position="69"/>
    </location>
</feature>
<evidence type="ECO:0000313" key="2">
    <source>
        <dbReference type="EMBL" id="GFX90975.1"/>
    </source>
</evidence>
<keyword evidence="3" id="KW-1185">Reference proteome</keyword>
<keyword evidence="1" id="KW-0175">Coiled coil</keyword>
<name>A0A8X6RIA7_TRICX</name>
<sequence>MDLERLKEKRKILRMSVTKHLTKMEFTLSKEISAEFNKEAKLEELLSLKSQLTEKLNELIKAAENIQLQIKIGEMAADISSCEEYKDRGKEDEVNCKDIIANHLIVKKEEFDFDRVRNSWSLETMEINPDNEVSVSDKEILKSLEQNTVYMNKRYKTRLLWQEDSRELKSSYEIAEFEISKTFEKNEELYLKYDEIIKEHLRDGIIERVNMNLDKNINTEYFLPHHAVVREQKDSTKVRTVFDASSKGKGALSLNDCLESGPNLNPNLIKIILRFILRKIAFCADIQRSFLEIGTVEEDRHF</sequence>
<dbReference type="SUPFAM" id="SSF56672">
    <property type="entry name" value="DNA/RNA polymerases"/>
    <property type="match status" value="1"/>
</dbReference>
<dbReference type="PANTHER" id="PTHR47331:SF1">
    <property type="entry name" value="GAG-LIKE PROTEIN"/>
    <property type="match status" value="1"/>
</dbReference>
<comment type="caution">
    <text evidence="2">The sequence shown here is derived from an EMBL/GenBank/DDBJ whole genome shotgun (WGS) entry which is preliminary data.</text>
</comment>
<dbReference type="GO" id="GO:0071897">
    <property type="term" value="P:DNA biosynthetic process"/>
    <property type="evidence" value="ECO:0007669"/>
    <property type="project" value="UniProtKB-ARBA"/>
</dbReference>
<dbReference type="InterPro" id="IPR043502">
    <property type="entry name" value="DNA/RNA_pol_sf"/>
</dbReference>
<evidence type="ECO:0000256" key="1">
    <source>
        <dbReference type="SAM" id="Coils"/>
    </source>
</evidence>